<gene>
    <name evidence="1" type="ORF">C7451_103268</name>
</gene>
<protein>
    <submittedName>
        <fullName evidence="1">Uncharacterized protein</fullName>
    </submittedName>
</protein>
<dbReference type="RefSeq" id="WP_110297951.1">
    <property type="nucleotide sequence ID" value="NZ_QJJM01000003.1"/>
</dbReference>
<name>A0A2V3V9D9_9SPHN</name>
<organism evidence="1 2">
    <name type="scientific">Blastomonas natatoria</name>
    <dbReference type="NCBI Taxonomy" id="34015"/>
    <lineage>
        <taxon>Bacteria</taxon>
        <taxon>Pseudomonadati</taxon>
        <taxon>Pseudomonadota</taxon>
        <taxon>Alphaproteobacteria</taxon>
        <taxon>Sphingomonadales</taxon>
        <taxon>Sphingomonadaceae</taxon>
        <taxon>Blastomonas</taxon>
    </lineage>
</organism>
<sequence>MNLMLLFASLAAILAVAGLVWLLQLGENRIGDAADAARIAEEQIAGFESGPVLMSNDGEAALVEGRDGRVVVLKRHGAQCAGRVLPRPLRAHRCSEGWKVETGDPRFGHVALALSKQDADRLLTMM</sequence>
<evidence type="ECO:0000313" key="2">
    <source>
        <dbReference type="Proteomes" id="UP000248014"/>
    </source>
</evidence>
<proteinExistence type="predicted"/>
<comment type="caution">
    <text evidence="1">The sequence shown here is derived from an EMBL/GenBank/DDBJ whole genome shotgun (WGS) entry which is preliminary data.</text>
</comment>
<dbReference type="Proteomes" id="UP000248014">
    <property type="component" value="Unassembled WGS sequence"/>
</dbReference>
<dbReference type="EMBL" id="QJJM01000003">
    <property type="protein sequence ID" value="PXW78160.1"/>
    <property type="molecule type" value="Genomic_DNA"/>
</dbReference>
<dbReference type="AlphaFoldDB" id="A0A2V3V9D9"/>
<keyword evidence="2" id="KW-1185">Reference proteome</keyword>
<reference evidence="1 2" key="1">
    <citation type="submission" date="2018-05" db="EMBL/GenBank/DDBJ databases">
        <title>Genomic Encyclopedia of Type Strains, Phase IV (KMG-IV): sequencing the most valuable type-strain genomes for metagenomic binning, comparative biology and taxonomic classification.</title>
        <authorList>
            <person name="Goeker M."/>
        </authorList>
    </citation>
    <scope>NUCLEOTIDE SEQUENCE [LARGE SCALE GENOMIC DNA]</scope>
    <source>
        <strain evidence="1 2">DSM 3183</strain>
    </source>
</reference>
<dbReference type="OrthoDB" id="7585591at2"/>
<accession>A0A2V3V9D9</accession>
<evidence type="ECO:0000313" key="1">
    <source>
        <dbReference type="EMBL" id="PXW78160.1"/>
    </source>
</evidence>